<accession>K2H2K3</accession>
<keyword evidence="1" id="KW-0472">Membrane</keyword>
<dbReference type="Proteomes" id="UP000006769">
    <property type="component" value="Unassembled WGS sequence"/>
</dbReference>
<dbReference type="OMA" id="HCIIFTI"/>
<feature type="transmembrane region" description="Helical" evidence="1">
    <location>
        <begin position="12"/>
        <end position="30"/>
    </location>
</feature>
<feature type="transmembrane region" description="Helical" evidence="1">
    <location>
        <begin position="36"/>
        <end position="57"/>
    </location>
</feature>
<dbReference type="OrthoDB" id="10397456at2759"/>
<evidence type="ECO:0000313" key="3">
    <source>
        <dbReference type="Proteomes" id="UP000006769"/>
    </source>
</evidence>
<sequence length="121" mass="13448">MNQMKPIIAQIILKIVETTLPAAPAIAAAITKTTHIIQYIIPQIMAFAACALQYMLVFSKTKTIIPPIRQKNSARKASTITGNPQDVVPVSDITEILKMKLVFIQDNLLIVPHCIIFTIFY</sequence>
<dbReference type="AlphaFoldDB" id="K2H2K3"/>
<proteinExistence type="predicted"/>
<keyword evidence="1" id="KW-0812">Transmembrane</keyword>
<protein>
    <submittedName>
        <fullName evidence="2">Uncharacterized protein</fullName>
    </submittedName>
</protein>
<evidence type="ECO:0000256" key="1">
    <source>
        <dbReference type="SAM" id="Phobius"/>
    </source>
</evidence>
<dbReference type="RefSeq" id="XP_008857108.1">
    <property type="nucleotide sequence ID" value="XM_008858886.1"/>
</dbReference>
<name>K2H2K3_ENTNP</name>
<dbReference type="VEuPathDB" id="AmoebaDB:ENU1_086560"/>
<reference evidence="2 3" key="1">
    <citation type="submission" date="2011-11" db="EMBL/GenBank/DDBJ databases">
        <authorList>
            <person name="Hannick L."/>
            <person name="Karamycheva S."/>
            <person name="Lorenzi H."/>
            <person name="Caler E."/>
        </authorList>
    </citation>
    <scope>NUCLEOTIDE SEQUENCE [LARGE SCALE GENOMIC DNA]</scope>
    <source>
        <strain evidence="2 3">P19</strain>
    </source>
</reference>
<dbReference type="GeneID" id="20073284"/>
<organism evidence="2 3">
    <name type="scientific">Entamoeba nuttalli (strain P19)</name>
    <name type="common">Amoeba</name>
    <dbReference type="NCBI Taxonomy" id="1076696"/>
    <lineage>
        <taxon>Eukaryota</taxon>
        <taxon>Amoebozoa</taxon>
        <taxon>Evosea</taxon>
        <taxon>Archamoebae</taxon>
        <taxon>Mastigamoebida</taxon>
        <taxon>Entamoebidae</taxon>
        <taxon>Entamoeba</taxon>
    </lineage>
</organism>
<dbReference type="EMBL" id="JH926614">
    <property type="protein sequence ID" value="EKE40557.1"/>
    <property type="molecule type" value="Genomic_DNA"/>
</dbReference>
<evidence type="ECO:0000313" key="2">
    <source>
        <dbReference type="EMBL" id="EKE40557.1"/>
    </source>
</evidence>
<keyword evidence="1" id="KW-1133">Transmembrane helix</keyword>
<gene>
    <name evidence="2" type="ORF">ENU1_086560</name>
</gene>